<keyword evidence="4" id="KW-0106">Calcium</keyword>
<dbReference type="PANTHER" id="PTHR42693:SF53">
    <property type="entry name" value="ENDO-4-O-SULFATASE"/>
    <property type="match status" value="1"/>
</dbReference>
<gene>
    <name evidence="7" type="ORF">ENS64_05590</name>
</gene>
<accession>A0A7C4QH77</accession>
<dbReference type="CDD" id="cd16146">
    <property type="entry name" value="ARS_like"/>
    <property type="match status" value="1"/>
</dbReference>
<feature type="region of interest" description="Disordered" evidence="5">
    <location>
        <begin position="425"/>
        <end position="449"/>
    </location>
</feature>
<dbReference type="PROSITE" id="PS00523">
    <property type="entry name" value="SULFATASE_1"/>
    <property type="match status" value="1"/>
</dbReference>
<evidence type="ECO:0000256" key="2">
    <source>
        <dbReference type="ARBA" id="ARBA00022723"/>
    </source>
</evidence>
<dbReference type="InterPro" id="IPR050738">
    <property type="entry name" value="Sulfatase"/>
</dbReference>
<protein>
    <submittedName>
        <fullName evidence="7">N-acetylgalactosamine 6-sulfate sulfatase</fullName>
    </submittedName>
</protein>
<evidence type="ECO:0000256" key="5">
    <source>
        <dbReference type="SAM" id="MobiDB-lite"/>
    </source>
</evidence>
<dbReference type="InterPro" id="IPR024607">
    <property type="entry name" value="Sulfatase_CS"/>
</dbReference>
<evidence type="ECO:0000256" key="3">
    <source>
        <dbReference type="ARBA" id="ARBA00022801"/>
    </source>
</evidence>
<dbReference type="GO" id="GO:0004065">
    <property type="term" value="F:arylsulfatase activity"/>
    <property type="evidence" value="ECO:0007669"/>
    <property type="project" value="TreeGrafter"/>
</dbReference>
<dbReference type="GO" id="GO:0046872">
    <property type="term" value="F:metal ion binding"/>
    <property type="evidence" value="ECO:0007669"/>
    <property type="project" value="UniProtKB-KW"/>
</dbReference>
<evidence type="ECO:0000256" key="4">
    <source>
        <dbReference type="ARBA" id="ARBA00022837"/>
    </source>
</evidence>
<dbReference type="Gene3D" id="3.40.720.10">
    <property type="entry name" value="Alkaline Phosphatase, subunit A"/>
    <property type="match status" value="1"/>
</dbReference>
<evidence type="ECO:0000313" key="7">
    <source>
        <dbReference type="EMBL" id="HGT38721.1"/>
    </source>
</evidence>
<reference evidence="7" key="1">
    <citation type="journal article" date="2020" name="mSystems">
        <title>Genome- and Community-Level Interaction Insights into Carbon Utilization and Element Cycling Functions of Hydrothermarchaeota in Hydrothermal Sediment.</title>
        <authorList>
            <person name="Zhou Z."/>
            <person name="Liu Y."/>
            <person name="Xu W."/>
            <person name="Pan J."/>
            <person name="Luo Z.H."/>
            <person name="Li M."/>
        </authorList>
    </citation>
    <scope>NUCLEOTIDE SEQUENCE [LARGE SCALE GENOMIC DNA]</scope>
    <source>
        <strain evidence="7">SpSt-508</strain>
    </source>
</reference>
<sequence length="607" mass="68067">MKLQGTVWLAVGLWWGLGELPVGLAAARPNVVIFLADDAGWGDYSVSGNQQVRTPHIDSLAQEGVSLERFYVCPVCSPTRAEFLTGRYHPRTGVSGVSTGHERLNLDEATLAEAFRAAGYATGAFGKWHNGSQWPYHPLARGFQEFFGYTSGHWGEYFDPPLEHHGEFVRERGYIVDICTDRALAFIDRHRDQPFLCYIPFTTPHSPWAVPDEYWRRFRDRPITQRATVPDQERLDETRCVLAMLENQDDNVGRVLRKLEEHGRGDNTLVLYFSDNGPNTWRWNGGLKGRKGTTDEGGVRSVCFLRWRAGLPRGRRVPHLAGAIDLLPTLTSLAGISRVGDKPLDGRDLTPLLRGDPVDWPERLLFSSWNRNVSVCSQTHRLDHQGRLYDLRHDPGQTTPVNAAQPELAARMQAAARAWRREMFGAEDAESTSPRPKAATGSRSVDPRPFPVGYREFPRTWLPARDGEPLGGVRRSASAPNSSYFVNWTSLDDAVVWEIDVHTTGRYAAELYYTCPVADAGSTIELSFGDSRLRGQVQPGWDPPLYTNQDTLPRPLAESPMKEFRPLQLGTMVLKKGRGPLTVRAVEIPGREVMHLRALSLTLLPDE</sequence>
<dbReference type="EMBL" id="DSVQ01000012">
    <property type="protein sequence ID" value="HGT38721.1"/>
    <property type="molecule type" value="Genomic_DNA"/>
</dbReference>
<dbReference type="InterPro" id="IPR017850">
    <property type="entry name" value="Alkaline_phosphatase_core_sf"/>
</dbReference>
<dbReference type="AlphaFoldDB" id="A0A7C4QH77"/>
<keyword evidence="2" id="KW-0479">Metal-binding</keyword>
<keyword evidence="3" id="KW-0378">Hydrolase</keyword>
<evidence type="ECO:0000256" key="1">
    <source>
        <dbReference type="ARBA" id="ARBA00008779"/>
    </source>
</evidence>
<organism evidence="7">
    <name type="scientific">Schlesneria paludicola</name>
    <dbReference type="NCBI Taxonomy" id="360056"/>
    <lineage>
        <taxon>Bacteria</taxon>
        <taxon>Pseudomonadati</taxon>
        <taxon>Planctomycetota</taxon>
        <taxon>Planctomycetia</taxon>
        <taxon>Planctomycetales</taxon>
        <taxon>Planctomycetaceae</taxon>
        <taxon>Schlesneria</taxon>
    </lineage>
</organism>
<comment type="caution">
    <text evidence="7">The sequence shown here is derived from an EMBL/GenBank/DDBJ whole genome shotgun (WGS) entry which is preliminary data.</text>
</comment>
<proteinExistence type="inferred from homology"/>
<comment type="similarity">
    <text evidence="1">Belongs to the sulfatase family.</text>
</comment>
<name>A0A7C4QH77_9PLAN</name>
<dbReference type="PANTHER" id="PTHR42693">
    <property type="entry name" value="ARYLSULFATASE FAMILY MEMBER"/>
    <property type="match status" value="1"/>
</dbReference>
<feature type="domain" description="Sulfatase N-terminal" evidence="6">
    <location>
        <begin position="29"/>
        <end position="336"/>
    </location>
</feature>
<dbReference type="SUPFAM" id="SSF53649">
    <property type="entry name" value="Alkaline phosphatase-like"/>
    <property type="match status" value="1"/>
</dbReference>
<dbReference type="Pfam" id="PF00884">
    <property type="entry name" value="Sulfatase"/>
    <property type="match status" value="1"/>
</dbReference>
<dbReference type="InterPro" id="IPR000917">
    <property type="entry name" value="Sulfatase_N"/>
</dbReference>
<evidence type="ECO:0000259" key="6">
    <source>
        <dbReference type="Pfam" id="PF00884"/>
    </source>
</evidence>